<feature type="transmembrane region" description="Helical" evidence="1">
    <location>
        <begin position="95"/>
        <end position="113"/>
    </location>
</feature>
<proteinExistence type="predicted"/>
<dbReference type="PANTHER" id="PTHR34821">
    <property type="entry name" value="INNER MEMBRANE PROTEIN YDCZ"/>
    <property type="match status" value="1"/>
</dbReference>
<evidence type="ECO:0000313" key="3">
    <source>
        <dbReference type="Proteomes" id="UP000076959"/>
    </source>
</evidence>
<dbReference type="GO" id="GO:0005886">
    <property type="term" value="C:plasma membrane"/>
    <property type="evidence" value="ECO:0007669"/>
    <property type="project" value="TreeGrafter"/>
</dbReference>
<feature type="transmembrane region" description="Helical" evidence="1">
    <location>
        <begin position="33"/>
        <end position="55"/>
    </location>
</feature>
<evidence type="ECO:0000256" key="1">
    <source>
        <dbReference type="SAM" id="Phobius"/>
    </source>
</evidence>
<sequence>MNAFAPLLVVAAGCCLAFQQLLNANLGKTLQSAWWSAFASYLGGTIALSALLIILREPLFSLASAMRAPLITWTGGVFGAMFIATSVFMVPRLGVATVLTLILVGQLLSSLLFDHFGLLGAPQHQITFVRLLGAVSLIAGAAMVRL</sequence>
<protein>
    <submittedName>
        <fullName evidence="2">Uncharacterized protein</fullName>
    </submittedName>
</protein>
<dbReference type="InterPro" id="IPR006750">
    <property type="entry name" value="YdcZ"/>
</dbReference>
<name>A0A176YUM2_9BRAD</name>
<dbReference type="Proteomes" id="UP000076959">
    <property type="component" value="Unassembled WGS sequence"/>
</dbReference>
<keyword evidence="1" id="KW-0812">Transmembrane</keyword>
<reference evidence="2 3" key="1">
    <citation type="submission" date="2016-03" db="EMBL/GenBank/DDBJ databases">
        <title>Draft Genome Sequence of the Strain BR 10245 (Bradyrhizobium sp.) isolated from nodules of Centrolobium paraense.</title>
        <authorList>
            <person name="Simoes-Araujo J.L.Sr."/>
            <person name="Barauna A.C."/>
            <person name="Silva K."/>
            <person name="Zilli J.E."/>
        </authorList>
    </citation>
    <scope>NUCLEOTIDE SEQUENCE [LARGE SCALE GENOMIC DNA]</scope>
    <source>
        <strain evidence="2 3">BR 10245</strain>
    </source>
</reference>
<dbReference type="RefSeq" id="WP_063699456.1">
    <property type="nucleotide sequence ID" value="NZ_LUUB01000051.1"/>
</dbReference>
<organism evidence="2 3">
    <name type="scientific">Bradyrhizobium centrolobii</name>
    <dbReference type="NCBI Taxonomy" id="1505087"/>
    <lineage>
        <taxon>Bacteria</taxon>
        <taxon>Pseudomonadati</taxon>
        <taxon>Pseudomonadota</taxon>
        <taxon>Alphaproteobacteria</taxon>
        <taxon>Hyphomicrobiales</taxon>
        <taxon>Nitrobacteraceae</taxon>
        <taxon>Bradyrhizobium</taxon>
    </lineage>
</organism>
<evidence type="ECO:0000313" key="2">
    <source>
        <dbReference type="EMBL" id="OAF10479.1"/>
    </source>
</evidence>
<keyword evidence="1" id="KW-0472">Membrane</keyword>
<dbReference type="STRING" id="1505087.AYJ54_09295"/>
<keyword evidence="3" id="KW-1185">Reference proteome</keyword>
<feature type="transmembrane region" description="Helical" evidence="1">
    <location>
        <begin position="67"/>
        <end position="89"/>
    </location>
</feature>
<dbReference type="AlphaFoldDB" id="A0A176YUM2"/>
<dbReference type="OrthoDB" id="370053at2"/>
<keyword evidence="1" id="KW-1133">Transmembrane helix</keyword>
<dbReference type="PANTHER" id="PTHR34821:SF2">
    <property type="entry name" value="INNER MEMBRANE PROTEIN YDCZ"/>
    <property type="match status" value="1"/>
</dbReference>
<accession>A0A176YUM2</accession>
<feature type="transmembrane region" description="Helical" evidence="1">
    <location>
        <begin position="125"/>
        <end position="144"/>
    </location>
</feature>
<comment type="caution">
    <text evidence="2">The sequence shown here is derived from an EMBL/GenBank/DDBJ whole genome shotgun (WGS) entry which is preliminary data.</text>
</comment>
<dbReference type="EMBL" id="LUUB01000051">
    <property type="protein sequence ID" value="OAF10479.1"/>
    <property type="molecule type" value="Genomic_DNA"/>
</dbReference>
<gene>
    <name evidence="2" type="ORF">AYJ54_09295</name>
</gene>
<dbReference type="Pfam" id="PF04657">
    <property type="entry name" value="DMT_YdcZ"/>
    <property type="match status" value="1"/>
</dbReference>